<evidence type="ECO:0000256" key="2">
    <source>
        <dbReference type="ARBA" id="ARBA00023186"/>
    </source>
</evidence>
<reference evidence="5 6" key="1">
    <citation type="journal article" date="2013" name="Curr. Biol.">
        <title>Shared signatures of parasitism and phylogenomics unite Cryptomycota and microsporidia.</title>
        <authorList>
            <person name="James T.Y."/>
            <person name="Pelin A."/>
            <person name="Bonen L."/>
            <person name="Ahrendt S."/>
            <person name="Sain D."/>
            <person name="Corradi N."/>
            <person name="Stajich J.E."/>
        </authorList>
    </citation>
    <scope>NUCLEOTIDE SEQUENCE [LARGE SCALE GENOMIC DNA]</scope>
    <source>
        <strain evidence="5 6">CSF55</strain>
    </source>
</reference>
<dbReference type="InterPro" id="IPR009053">
    <property type="entry name" value="Prefoldin"/>
</dbReference>
<feature type="coiled-coil region" evidence="4">
    <location>
        <begin position="27"/>
        <end position="102"/>
    </location>
</feature>
<evidence type="ECO:0000256" key="3">
    <source>
        <dbReference type="PIRNR" id="PIRNR016477"/>
    </source>
</evidence>
<accession>A0A075B288</accession>
<comment type="similarity">
    <text evidence="1 3">Belongs to the prefoldin subunit beta family.</text>
</comment>
<name>A0A075B288_ROZAC</name>
<dbReference type="InterPro" id="IPR002777">
    <property type="entry name" value="PFD_beta-like"/>
</dbReference>
<dbReference type="GO" id="GO:0016272">
    <property type="term" value="C:prefoldin complex"/>
    <property type="evidence" value="ECO:0007669"/>
    <property type="project" value="UniProtKB-UniRule"/>
</dbReference>
<dbReference type="PANTHER" id="PTHR21100:SF9">
    <property type="entry name" value="PREFOLDIN SUBUNIT 4"/>
    <property type="match status" value="1"/>
</dbReference>
<dbReference type="HOGENOM" id="CLU_130032_1_0_1"/>
<keyword evidence="6" id="KW-1185">Reference proteome</keyword>
<dbReference type="Gene3D" id="1.10.287.370">
    <property type="match status" value="1"/>
</dbReference>
<dbReference type="AlphaFoldDB" id="A0A075B288"/>
<evidence type="ECO:0000256" key="4">
    <source>
        <dbReference type="SAM" id="Coils"/>
    </source>
</evidence>
<organism evidence="5 6">
    <name type="scientific">Rozella allomycis (strain CSF55)</name>
    <dbReference type="NCBI Taxonomy" id="988480"/>
    <lineage>
        <taxon>Eukaryota</taxon>
        <taxon>Fungi</taxon>
        <taxon>Fungi incertae sedis</taxon>
        <taxon>Cryptomycota</taxon>
        <taxon>Cryptomycota incertae sedis</taxon>
        <taxon>Rozella</taxon>
    </lineage>
</organism>
<dbReference type="PANTHER" id="PTHR21100">
    <property type="entry name" value="PREFOLDIN SUBUNIT 4"/>
    <property type="match status" value="1"/>
</dbReference>
<proteinExistence type="inferred from homology"/>
<dbReference type="Pfam" id="PF01920">
    <property type="entry name" value="Prefoldin_2"/>
    <property type="match status" value="1"/>
</dbReference>
<gene>
    <name evidence="5" type="ORF">O9G_004856</name>
</gene>
<dbReference type="GO" id="GO:0051082">
    <property type="term" value="F:unfolded protein binding"/>
    <property type="evidence" value="ECO:0007669"/>
    <property type="project" value="InterPro"/>
</dbReference>
<sequence length="130" mass="14988">MSDTDTLRILQSDQNSINRYSVINSQVLRLKAQRKALKQRLVDLEDAISELELMDGQCNLKVGDAFILDDAEKIVERLNKEKEQIEAELEEKNHDFEEGSTEMAKLKKILYAKFGNQIQLERGDEDDEDS</sequence>
<keyword evidence="2 3" id="KW-0143">Chaperone</keyword>
<dbReference type="SUPFAM" id="SSF46579">
    <property type="entry name" value="Prefoldin"/>
    <property type="match status" value="1"/>
</dbReference>
<evidence type="ECO:0000313" key="6">
    <source>
        <dbReference type="Proteomes" id="UP000030755"/>
    </source>
</evidence>
<evidence type="ECO:0000313" key="5">
    <source>
        <dbReference type="EMBL" id="EPZ36637.1"/>
    </source>
</evidence>
<dbReference type="GO" id="GO:0006457">
    <property type="term" value="P:protein folding"/>
    <property type="evidence" value="ECO:0007669"/>
    <property type="project" value="UniProtKB-UniRule"/>
</dbReference>
<keyword evidence="4" id="KW-0175">Coiled coil</keyword>
<evidence type="ECO:0000256" key="1">
    <source>
        <dbReference type="ARBA" id="ARBA00008045"/>
    </source>
</evidence>
<dbReference type="EMBL" id="KE560506">
    <property type="protein sequence ID" value="EPZ36637.1"/>
    <property type="molecule type" value="Genomic_DNA"/>
</dbReference>
<comment type="function">
    <text evidence="3">Binds specifically to cytosolic chaperonin (c-CPN) and transfers target proteins to it. Binds to nascent polypeptide chain and promotes folding in an environment in which there are many competing pathways for nonnative proteins.</text>
</comment>
<dbReference type="GO" id="GO:0005737">
    <property type="term" value="C:cytoplasm"/>
    <property type="evidence" value="ECO:0007669"/>
    <property type="project" value="TreeGrafter"/>
</dbReference>
<dbReference type="STRING" id="988480.A0A075B288"/>
<comment type="subunit">
    <text evidence="3">Heterohexamer of two PFD-alpha type and four PFD-beta type subunits.</text>
</comment>
<dbReference type="OrthoDB" id="10250441at2759"/>
<dbReference type="Proteomes" id="UP000030755">
    <property type="component" value="Unassembled WGS sequence"/>
</dbReference>
<protein>
    <recommendedName>
        <fullName evidence="3">Prefoldin subunit 4</fullName>
    </recommendedName>
</protein>
<dbReference type="PIRSF" id="PIRSF016477">
    <property type="entry name" value="Prefoldin_subunit_4"/>
    <property type="match status" value="1"/>
</dbReference>
<dbReference type="InterPro" id="IPR016661">
    <property type="entry name" value="PFDN4"/>
</dbReference>